<feature type="compositionally biased region" description="Basic and acidic residues" evidence="1">
    <location>
        <begin position="631"/>
        <end position="640"/>
    </location>
</feature>
<sequence length="1486" mass="156247">MAVGVVSGLHMAFMHASFSHDAHVAASVSSRTASTEASAKASSAAVSSSTRTVDSVSARDGRRPPAEVVPSRDDYTRAHARNLSASQGDEADKAESGKTGAGSKTADVADAADTGGKTHKESKSGGSTSRSALKPADSSGAEAGVDSGAVKRSASAAFRRASSSSKSSRGADESGIDSASEEGKSAGSDALASILEDLTMYHDRFKGSEFGASLDGSLQVDGETLPRPYRVLDSIWSAFKEGVVPVTSLYRGAVAKTQAKAVMASSGAGPESGSVSHDTFSSLWTTYVEAMQDAAEPSGSVLVLGAPEYAYAAAAVDRSSLFVVVAPRDAQVSESRPVGNVVVTQSSLSFLETLVFLNDQPDVYFDAMVVPDLGATFQDLLPHEFTKMYALALTLARSVWVPSATRLFDSTPFLGSWANAAALLTDAAKLAGVRADVGSVHAPTPAAAARTYSPRYGYAPSPAPGRHRSTSMVRMTVREAARTVDADGCARLGLEAGSELCVLSLTTPQYNVSANVSDYEAFSTFRLGSGSGRHALLVKVDEAVMRTVPLHVVLALRPLRPDAQLVLKRLLLMPPGENVQGSQLALTATSMLPEVLLPSQHPLPDSWRVSAATHEHPVRELEPSLVGGKRGSGEKARERSGSGSDLGGGSARTTRRRASADDASDDMSLEERWRKMLGPDGTSPSGTRRSLLGLLPRRSSDGGAGAGQEHAAFDALWAAVRERAAALLPSYAADAPKGSVPVLCYGAQAALLGLKLVHAEQAVVLYLVLPPEEVERISSARSLARQLGLASRVLVFPSRLDAARARRLASLPDAFPLALLGVELWQELLAPSSGAGNAGVARFADYLSDVLSLASESLLQMPAGETLEQAYGLLSARDGRARVAELAGIVERSVARAGVGASAELELVGSTATLRSNDPAQPVMGLARVSWTSLSRTALGGCSTEGRTTSVELGGVGGRAASSRGISLAWLQAVGMYPSLKRVMFRKYLELELTAGASVGGAVCPLHLRYRGPQLGLGIDAGAAVTVAASQLGSTVLAELAGEKTKLTRFSMICYESGRGEAVKSVAMAYPNATIISLESSTDDAIAQDEALVASRVRNVVVGTRALTPGLAHSLYVSPEFLRFQVVSRSAVLAAMTTLKREAFETLLGELFGTALTTFVELPSAELISSALATLFPEEAVLYGAVANAGAVFEEAHAVALYKDAGLHVVGEGTRVGGGEVVVSAAVVEGTTGVSGRRLGWQAVRVDALAINTVVNHHFEYQLDGHARKYAFSARSNASGVEVFLQREEDGFRIPYESIEAVTLIAVMRLQPLARISNAFYDMFLALPLYEDMAPWNIVFRSGQLDYIDYDTKDVTFDDKVGLAYQLLSALMNFERTVKDFGHCGSKAGNGIYNFGHISSCVKSDNRGPCRDPSFPVPCGDGKCHPEYISCLRSLNAMEQERNAELAAELEARLKAPLRPLPTSAKLGGEEATVVDANGKMVIALK</sequence>
<dbReference type="EMBL" id="GL349452">
    <property type="protein sequence ID" value="KNC48967.1"/>
    <property type="molecule type" value="Genomic_DNA"/>
</dbReference>
<evidence type="ECO:0000313" key="3">
    <source>
        <dbReference type="Proteomes" id="UP000054408"/>
    </source>
</evidence>
<feature type="compositionally biased region" description="Basic and acidic residues" evidence="1">
    <location>
        <begin position="57"/>
        <end position="77"/>
    </location>
</feature>
<dbReference type="OrthoDB" id="6142675at2759"/>
<gene>
    <name evidence="2" type="ORF">AMSG_04712</name>
</gene>
<dbReference type="RefSeq" id="XP_013758384.1">
    <property type="nucleotide sequence ID" value="XM_013902930.1"/>
</dbReference>
<accession>A0A0L0D9B0</accession>
<feature type="compositionally biased region" description="Low complexity" evidence="1">
    <location>
        <begin position="151"/>
        <end position="168"/>
    </location>
</feature>
<evidence type="ECO:0000256" key="1">
    <source>
        <dbReference type="SAM" id="MobiDB-lite"/>
    </source>
</evidence>
<keyword evidence="3" id="KW-1185">Reference proteome</keyword>
<feature type="region of interest" description="Disordered" evidence="1">
    <location>
        <begin position="615"/>
        <end position="706"/>
    </location>
</feature>
<name>A0A0L0D9B0_THETB</name>
<protein>
    <submittedName>
        <fullName evidence="2">Uncharacterized protein</fullName>
    </submittedName>
</protein>
<evidence type="ECO:0000313" key="2">
    <source>
        <dbReference type="EMBL" id="KNC48967.1"/>
    </source>
</evidence>
<proteinExistence type="predicted"/>
<dbReference type="eggNOG" id="ENOG502RCNA">
    <property type="taxonomic scope" value="Eukaryota"/>
</dbReference>
<feature type="compositionally biased region" description="Low complexity" evidence="1">
    <location>
        <begin position="685"/>
        <end position="697"/>
    </location>
</feature>
<reference evidence="2 3" key="1">
    <citation type="submission" date="2010-05" db="EMBL/GenBank/DDBJ databases">
        <title>The Genome Sequence of Thecamonas trahens ATCC 50062.</title>
        <authorList>
            <consortium name="The Broad Institute Genome Sequencing Platform"/>
            <person name="Russ C."/>
            <person name="Cuomo C."/>
            <person name="Shea T."/>
            <person name="Young S.K."/>
            <person name="Zeng Q."/>
            <person name="Koehrsen M."/>
            <person name="Haas B."/>
            <person name="Borodovsky M."/>
            <person name="Guigo R."/>
            <person name="Alvarado L."/>
            <person name="Berlin A."/>
            <person name="Bochicchio J."/>
            <person name="Borenstein D."/>
            <person name="Chapman S."/>
            <person name="Chen Z."/>
            <person name="Freedman E."/>
            <person name="Gellesch M."/>
            <person name="Goldberg J."/>
            <person name="Griggs A."/>
            <person name="Gujja S."/>
            <person name="Heilman E."/>
            <person name="Heiman D."/>
            <person name="Hepburn T."/>
            <person name="Howarth C."/>
            <person name="Jen D."/>
            <person name="Larson L."/>
            <person name="Mehta T."/>
            <person name="Park D."/>
            <person name="Pearson M."/>
            <person name="Roberts A."/>
            <person name="Saif S."/>
            <person name="Shenoy N."/>
            <person name="Sisk P."/>
            <person name="Stolte C."/>
            <person name="Sykes S."/>
            <person name="Thomson T."/>
            <person name="Walk T."/>
            <person name="White J."/>
            <person name="Yandava C."/>
            <person name="Burger G."/>
            <person name="Gray M.W."/>
            <person name="Holland P.W.H."/>
            <person name="King N."/>
            <person name="Lang F.B.F."/>
            <person name="Roger A.J."/>
            <person name="Ruiz-Trillo I."/>
            <person name="Lander E."/>
            <person name="Nusbaum C."/>
        </authorList>
    </citation>
    <scope>NUCLEOTIDE SEQUENCE [LARGE SCALE GENOMIC DNA]</scope>
    <source>
        <strain evidence="2 3">ATCC 50062</strain>
    </source>
</reference>
<organism evidence="2 3">
    <name type="scientific">Thecamonas trahens ATCC 50062</name>
    <dbReference type="NCBI Taxonomy" id="461836"/>
    <lineage>
        <taxon>Eukaryota</taxon>
        <taxon>Apusozoa</taxon>
        <taxon>Apusomonadida</taxon>
        <taxon>Apusomonadidae</taxon>
        <taxon>Thecamonas</taxon>
    </lineage>
</organism>
<dbReference type="Proteomes" id="UP000054408">
    <property type="component" value="Unassembled WGS sequence"/>
</dbReference>
<feature type="compositionally biased region" description="Low complexity" evidence="1">
    <location>
        <begin position="38"/>
        <end position="56"/>
    </location>
</feature>
<dbReference type="GeneID" id="25564246"/>
<feature type="region of interest" description="Disordered" evidence="1">
    <location>
        <begin position="38"/>
        <end position="185"/>
    </location>
</feature>